<dbReference type="Proteomes" id="UP001501083">
    <property type="component" value="Unassembled WGS sequence"/>
</dbReference>
<organism evidence="1 2">
    <name type="scientific">Lysobacter panacisoli</name>
    <dbReference type="NCBI Taxonomy" id="1255263"/>
    <lineage>
        <taxon>Bacteria</taxon>
        <taxon>Pseudomonadati</taxon>
        <taxon>Pseudomonadota</taxon>
        <taxon>Gammaproteobacteria</taxon>
        <taxon>Lysobacterales</taxon>
        <taxon>Lysobacteraceae</taxon>
        <taxon>Lysobacter</taxon>
    </lineage>
</organism>
<accession>A0ABP9LK48</accession>
<dbReference type="SUPFAM" id="SSF55144">
    <property type="entry name" value="LigT-like"/>
    <property type="match status" value="1"/>
</dbReference>
<evidence type="ECO:0000313" key="2">
    <source>
        <dbReference type="Proteomes" id="UP001501083"/>
    </source>
</evidence>
<dbReference type="InterPro" id="IPR009097">
    <property type="entry name" value="Cyclic_Pdiesterase"/>
</dbReference>
<reference evidence="2" key="1">
    <citation type="journal article" date="2019" name="Int. J. Syst. Evol. Microbiol.">
        <title>The Global Catalogue of Microorganisms (GCM) 10K type strain sequencing project: providing services to taxonomists for standard genome sequencing and annotation.</title>
        <authorList>
            <consortium name="The Broad Institute Genomics Platform"/>
            <consortium name="The Broad Institute Genome Sequencing Center for Infectious Disease"/>
            <person name="Wu L."/>
            <person name="Ma J."/>
        </authorList>
    </citation>
    <scope>NUCLEOTIDE SEQUENCE [LARGE SCALE GENOMIC DNA]</scope>
    <source>
        <strain evidence="2">JCM 19212</strain>
    </source>
</reference>
<evidence type="ECO:0000313" key="1">
    <source>
        <dbReference type="EMBL" id="GAA5076978.1"/>
    </source>
</evidence>
<keyword evidence="2" id="KW-1185">Reference proteome</keyword>
<sequence>MIAIDVLLELDAATQERARRVNAALRADHPAGFAFDATHLPHATLVQRYIGARDLDPVCDALAAVLAGRDVAGMRLEVTRVNVRIEDGSGSASWLIRPQPALQALADDCLAAVQAFARSGGTAAAFAPEDDGAPIRPSTVRYVECFAPEHSGANYVPHITLGRGSATHLQALEAEAFEPFVFSPSALAIHRLGNHGTARMRLWSWRGTAMG</sequence>
<dbReference type="EMBL" id="BAABKY010000002">
    <property type="protein sequence ID" value="GAA5076978.1"/>
    <property type="molecule type" value="Genomic_DNA"/>
</dbReference>
<comment type="caution">
    <text evidence="1">The sequence shown here is derived from an EMBL/GenBank/DDBJ whole genome shotgun (WGS) entry which is preliminary data.</text>
</comment>
<dbReference type="Gene3D" id="3.90.1140.10">
    <property type="entry name" value="Cyclic phosphodiesterase"/>
    <property type="match status" value="1"/>
</dbReference>
<protein>
    <recommendedName>
        <fullName evidence="3">2'-5' RNA ligase family protein</fullName>
    </recommendedName>
</protein>
<dbReference type="RefSeq" id="WP_158985170.1">
    <property type="nucleotide sequence ID" value="NZ_BAABKY010000002.1"/>
</dbReference>
<name>A0ABP9LK48_9GAMM</name>
<proteinExistence type="predicted"/>
<evidence type="ECO:0008006" key="3">
    <source>
        <dbReference type="Google" id="ProtNLM"/>
    </source>
</evidence>
<gene>
    <name evidence="1" type="ORF">GCM10025759_22380</name>
</gene>